<keyword evidence="3" id="KW-1185">Reference proteome</keyword>
<evidence type="ECO:0000313" key="2">
    <source>
        <dbReference type="EMBL" id="QDR80871.1"/>
    </source>
</evidence>
<reference evidence="2 3" key="1">
    <citation type="submission" date="2019-02" db="EMBL/GenBank/DDBJ databases">
        <title>Closed genome of Sporomusa termitida DSM 4440.</title>
        <authorList>
            <person name="Poehlein A."/>
            <person name="Daniel R."/>
        </authorList>
    </citation>
    <scope>NUCLEOTIDE SEQUENCE [LARGE SCALE GENOMIC DNA]</scope>
    <source>
        <strain evidence="2 3">DSM 4440</strain>
    </source>
</reference>
<dbReference type="OrthoDB" id="1649278at2"/>
<sequence length="232" mass="25653">MRFSVRRKRTMPLLPLVIIALGSVLLFFFWQIETHLKPTLMAIAEARATFIATYAINNVINNEVSLTVDPKTLVNVTLDEHGRVVLIQPNTMEFNRLAADTTMKVQDGLRAVKEEKIRIPIGQVFGSQMLASWGPKITVTIIPVGTVQVKVIDKFEQAGINQTRHMVYLVATTQVRIVVPLVSESVSINTQVPIAEYVVVGEVPNTYVQFPFPLNSDMLNGSNGGNNANSGH</sequence>
<dbReference type="EMBL" id="CP036259">
    <property type="protein sequence ID" value="QDR80871.1"/>
    <property type="molecule type" value="Genomic_DNA"/>
</dbReference>
<keyword evidence="1" id="KW-0472">Membrane</keyword>
<dbReference type="PIRSF" id="PIRSF021383">
    <property type="entry name" value="YunB"/>
    <property type="match status" value="1"/>
</dbReference>
<dbReference type="KEGG" id="sted:SPTER_22070"/>
<feature type="transmembrane region" description="Helical" evidence="1">
    <location>
        <begin position="12"/>
        <end position="30"/>
    </location>
</feature>
<proteinExistence type="predicted"/>
<organism evidence="2 3">
    <name type="scientific">Sporomusa termitida</name>
    <dbReference type="NCBI Taxonomy" id="2377"/>
    <lineage>
        <taxon>Bacteria</taxon>
        <taxon>Bacillati</taxon>
        <taxon>Bacillota</taxon>
        <taxon>Negativicutes</taxon>
        <taxon>Selenomonadales</taxon>
        <taxon>Sporomusaceae</taxon>
        <taxon>Sporomusa</taxon>
    </lineage>
</organism>
<accession>A0A517DU52</accession>
<gene>
    <name evidence="2" type="primary">yunB</name>
    <name evidence="2" type="ORF">SPTER_22070</name>
</gene>
<keyword evidence="1" id="KW-1133">Transmembrane helix</keyword>
<name>A0A517DU52_9FIRM</name>
<evidence type="ECO:0000256" key="1">
    <source>
        <dbReference type="SAM" id="Phobius"/>
    </source>
</evidence>
<dbReference type="RefSeq" id="WP_144350429.1">
    <property type="nucleotide sequence ID" value="NZ_CP036259.1"/>
</dbReference>
<dbReference type="AlphaFoldDB" id="A0A517DU52"/>
<protein>
    <submittedName>
        <fullName evidence="2">Sporulation protein YunB</fullName>
    </submittedName>
</protein>
<evidence type="ECO:0000313" key="3">
    <source>
        <dbReference type="Proteomes" id="UP000320776"/>
    </source>
</evidence>
<dbReference type="InterPro" id="IPR014197">
    <property type="entry name" value="Sporulation_prot_YunB"/>
</dbReference>
<keyword evidence="1" id="KW-0812">Transmembrane</keyword>
<dbReference type="NCBIfam" id="TIGR02832">
    <property type="entry name" value="spo_yunB"/>
    <property type="match status" value="1"/>
</dbReference>
<dbReference type="Pfam" id="PF09560">
    <property type="entry name" value="Spore_YunB"/>
    <property type="match status" value="1"/>
</dbReference>
<dbReference type="Proteomes" id="UP000320776">
    <property type="component" value="Chromosome"/>
</dbReference>